<dbReference type="PROSITE" id="PS51192">
    <property type="entry name" value="HELICASE_ATP_BIND_1"/>
    <property type="match status" value="1"/>
</dbReference>
<keyword evidence="2" id="KW-0378">Hydrolase</keyword>
<evidence type="ECO:0000256" key="1">
    <source>
        <dbReference type="ARBA" id="ARBA00022741"/>
    </source>
</evidence>
<dbReference type="PROSITE" id="PS51194">
    <property type="entry name" value="HELICASE_CTER"/>
    <property type="match status" value="1"/>
</dbReference>
<evidence type="ECO:0000256" key="4">
    <source>
        <dbReference type="ARBA" id="ARBA00022840"/>
    </source>
</evidence>
<dbReference type="SMART" id="SM00487">
    <property type="entry name" value="DEXDc"/>
    <property type="match status" value="1"/>
</dbReference>
<dbReference type="InterPro" id="IPR014001">
    <property type="entry name" value="Helicase_ATP-bd"/>
</dbReference>
<dbReference type="PANTHER" id="PTHR11274:SF0">
    <property type="entry name" value="GENERAL TRANSCRIPTION AND DNA REPAIR FACTOR IIH HELICASE SUBUNIT XPB"/>
    <property type="match status" value="1"/>
</dbReference>
<feature type="domain" description="Helicase ATP-binding" evidence="5">
    <location>
        <begin position="263"/>
        <end position="434"/>
    </location>
</feature>
<dbReference type="SUPFAM" id="SSF52540">
    <property type="entry name" value="P-loop containing nucleoside triphosphate hydrolases"/>
    <property type="match status" value="1"/>
</dbReference>
<dbReference type="CDD" id="cd17926">
    <property type="entry name" value="DEXHc_RE"/>
    <property type="match status" value="1"/>
</dbReference>
<reference evidence="7" key="2">
    <citation type="submission" date="2023-12" db="EMBL/GenBank/DDBJ databases">
        <authorList>
            <person name="Sun Q."/>
            <person name="Inoue M."/>
        </authorList>
    </citation>
    <scope>NUCLEOTIDE SEQUENCE</scope>
    <source>
        <strain evidence="7">JCM 12289</strain>
    </source>
</reference>
<dbReference type="GO" id="GO:0140097">
    <property type="term" value="F:catalytic activity, acting on DNA"/>
    <property type="evidence" value="ECO:0007669"/>
    <property type="project" value="UniProtKB-ARBA"/>
</dbReference>
<dbReference type="Proteomes" id="UP001500962">
    <property type="component" value="Unassembled WGS sequence"/>
</dbReference>
<name>A0AAV3SK11_HALDO</name>
<dbReference type="InterPro" id="IPR027417">
    <property type="entry name" value="P-loop_NTPase"/>
</dbReference>
<dbReference type="InterPro" id="IPR006935">
    <property type="entry name" value="Helicase/UvrB_N"/>
</dbReference>
<feature type="domain" description="Helicase C-terminal" evidence="6">
    <location>
        <begin position="510"/>
        <end position="665"/>
    </location>
</feature>
<dbReference type="GO" id="GO:0004386">
    <property type="term" value="F:helicase activity"/>
    <property type="evidence" value="ECO:0007669"/>
    <property type="project" value="UniProtKB-KW"/>
</dbReference>
<protein>
    <submittedName>
        <fullName evidence="7">DEAD/DEAH box helicase family protein</fullName>
    </submittedName>
</protein>
<organism evidence="7 8">
    <name type="scientific">Halococcus dombrowskii</name>
    <dbReference type="NCBI Taxonomy" id="179637"/>
    <lineage>
        <taxon>Archaea</taxon>
        <taxon>Methanobacteriati</taxon>
        <taxon>Methanobacteriota</taxon>
        <taxon>Stenosarchaea group</taxon>
        <taxon>Halobacteria</taxon>
        <taxon>Halobacteriales</taxon>
        <taxon>Halococcaceae</taxon>
        <taxon>Halococcus</taxon>
    </lineage>
</organism>
<comment type="caution">
    <text evidence="7">The sequence shown here is derived from an EMBL/GenBank/DDBJ whole genome shotgun (WGS) entry which is preliminary data.</text>
</comment>
<proteinExistence type="predicted"/>
<dbReference type="Pfam" id="PF00271">
    <property type="entry name" value="Helicase_C"/>
    <property type="match status" value="1"/>
</dbReference>
<dbReference type="SMART" id="SM00490">
    <property type="entry name" value="HELICc"/>
    <property type="match status" value="1"/>
</dbReference>
<evidence type="ECO:0000256" key="3">
    <source>
        <dbReference type="ARBA" id="ARBA00022806"/>
    </source>
</evidence>
<keyword evidence="3 7" id="KW-0347">Helicase</keyword>
<dbReference type="Pfam" id="PF04851">
    <property type="entry name" value="ResIII"/>
    <property type="match status" value="1"/>
</dbReference>
<evidence type="ECO:0000259" key="5">
    <source>
        <dbReference type="PROSITE" id="PS51192"/>
    </source>
</evidence>
<keyword evidence="4" id="KW-0067">ATP-binding</keyword>
<evidence type="ECO:0000256" key="2">
    <source>
        <dbReference type="ARBA" id="ARBA00022801"/>
    </source>
</evidence>
<dbReference type="AlphaFoldDB" id="A0AAV3SK11"/>
<reference evidence="7" key="1">
    <citation type="journal article" date="2014" name="Int. J. Syst. Evol. Microbiol.">
        <title>Complete genome sequence of Corynebacterium casei LMG S-19264T (=DSM 44701T), isolated from a smear-ripened cheese.</title>
        <authorList>
            <consortium name="US DOE Joint Genome Institute (JGI-PGF)"/>
            <person name="Walter F."/>
            <person name="Albersmeier A."/>
            <person name="Kalinowski J."/>
            <person name="Ruckert C."/>
        </authorList>
    </citation>
    <scope>NUCLEOTIDE SEQUENCE</scope>
    <source>
        <strain evidence="7">JCM 12289</strain>
    </source>
</reference>
<dbReference type="GO" id="GO:0016787">
    <property type="term" value="F:hydrolase activity"/>
    <property type="evidence" value="ECO:0007669"/>
    <property type="project" value="UniProtKB-KW"/>
</dbReference>
<gene>
    <name evidence="7" type="ORF">GCM10008985_30080</name>
</gene>
<evidence type="ECO:0000259" key="6">
    <source>
        <dbReference type="PROSITE" id="PS51194"/>
    </source>
</evidence>
<dbReference type="GO" id="GO:0005524">
    <property type="term" value="F:ATP binding"/>
    <property type="evidence" value="ECO:0007669"/>
    <property type="project" value="UniProtKB-KW"/>
</dbReference>
<dbReference type="InterPro" id="IPR001650">
    <property type="entry name" value="Helicase_C-like"/>
</dbReference>
<keyword evidence="1" id="KW-0547">Nucleotide-binding</keyword>
<dbReference type="PANTHER" id="PTHR11274">
    <property type="entry name" value="RAD25/XP-B DNA REPAIR HELICASE"/>
    <property type="match status" value="1"/>
</dbReference>
<dbReference type="EMBL" id="BAAADN010000049">
    <property type="protein sequence ID" value="GAA0471150.1"/>
    <property type="molecule type" value="Genomic_DNA"/>
</dbReference>
<sequence length="685" mass="78348">MYNTSLFPLMPNPDTFRHLDLPRVIDTADTEFVSEFYTPLLSRAVRYDRGAGFFSSSWIESAARGMADFAENGGVARWITSPILGEEDWEAFKEGMEAQSDEILKEHLEDQITDLRYDLEYHTRNTIAWMIADGLLEIRFAVPKGDLTGDFHDKFGIMEDSEGNTVAFHGSQNDSKTALSNYEAYTIDCDWLSDRDAEGVQYQKKRFNRLWDGKFDNVDIYSIPEAAKEQIARLRDDDYRPYTTPEEVNSGITLRPYQQEAIESWQENGQRGLFEMATGTGKTFTALAATEAAFDRPDPPELVVIAVPFTHLAPQWKEEMELFDIGTPTYAYGTDNPDWKVDLSKAISNLNLGVTDREALLTTHKTLSNSYFREKIQKHHGTSLLIGDEAHHLGSEHQQSGLLVDYDYRIGLSATPKRYFDEEGTEYLLDYFGGVVYEYTLGEAIPKFLTPYEYHPIIVELSADELEEYRLLSHRLAKVAHNEDADDEIRERLAQKRANIIKSAENKYGQLRSALNRLDSVDHLLVYTNSEQLEHVQEILNAEGLIQHKFTYHEDSDERERILSGFEDGEYDALVAMKCLDEGVDVQATKQAILMSNTGNPMQFVQRRGRVLRQFPGKEKSTIFDFIVVPTTNPNSELVESEKGILKKELRRFEEFAANAMNEVEARNKIGHLRIQYQISVDEDE</sequence>
<dbReference type="CDD" id="cd09179">
    <property type="entry name" value="PLDc_N_DEXD_a"/>
    <property type="match status" value="1"/>
</dbReference>
<dbReference type="Gene3D" id="3.40.50.300">
    <property type="entry name" value="P-loop containing nucleotide triphosphate hydrolases"/>
    <property type="match status" value="2"/>
</dbReference>
<evidence type="ECO:0000313" key="8">
    <source>
        <dbReference type="Proteomes" id="UP001500962"/>
    </source>
</evidence>
<accession>A0AAV3SK11</accession>
<dbReference type="GO" id="GO:0003677">
    <property type="term" value="F:DNA binding"/>
    <property type="evidence" value="ECO:0007669"/>
    <property type="project" value="InterPro"/>
</dbReference>
<dbReference type="InterPro" id="IPR050615">
    <property type="entry name" value="ATP-dep_DNA_Helicase"/>
</dbReference>
<evidence type="ECO:0000313" key="7">
    <source>
        <dbReference type="EMBL" id="GAA0471150.1"/>
    </source>
</evidence>